<dbReference type="SUPFAM" id="SSF53448">
    <property type="entry name" value="Nucleotide-diphospho-sugar transferases"/>
    <property type="match status" value="1"/>
</dbReference>
<dbReference type="Gene3D" id="3.90.550.10">
    <property type="entry name" value="Spore Coat Polysaccharide Biosynthesis Protein SpsA, Chain A"/>
    <property type="match status" value="1"/>
</dbReference>
<dbReference type="PANTHER" id="PTHR43179:SF12">
    <property type="entry name" value="GALACTOFURANOSYLTRANSFERASE GLFT2"/>
    <property type="match status" value="1"/>
</dbReference>
<evidence type="ECO:0000313" key="6">
    <source>
        <dbReference type="EMBL" id="ANP46827.1"/>
    </source>
</evidence>
<dbReference type="AlphaFoldDB" id="A0A1B1AJU2"/>
<dbReference type="InterPro" id="IPR001173">
    <property type="entry name" value="Glyco_trans_2-like"/>
</dbReference>
<dbReference type="InterPro" id="IPR029044">
    <property type="entry name" value="Nucleotide-diphossugar_trans"/>
</dbReference>
<reference evidence="6 7" key="1">
    <citation type="submission" date="2015-11" db="EMBL/GenBank/DDBJ databases">
        <title>Whole-Genome Sequence of Candidatus Oderbacter manganicum from the National Park Lower Oder Valley, Germany.</title>
        <authorList>
            <person name="Braun B."/>
            <person name="Liere K."/>
            <person name="Szewzyk U."/>
        </authorList>
    </citation>
    <scope>NUCLEOTIDE SEQUENCE [LARGE SCALE GENOMIC DNA]</scope>
    <source>
        <strain evidence="6 7">OTSz_A_272</strain>
    </source>
</reference>
<accession>A0A1B1AJU2</accession>
<dbReference type="PANTHER" id="PTHR43179">
    <property type="entry name" value="RHAMNOSYLTRANSFERASE WBBL"/>
    <property type="match status" value="1"/>
</dbReference>
<proteinExistence type="inferred from homology"/>
<comment type="similarity">
    <text evidence="1">Belongs to the glycosyltransferase 2 family.</text>
</comment>
<evidence type="ECO:0000313" key="7">
    <source>
        <dbReference type="Proteomes" id="UP000092498"/>
    </source>
</evidence>
<evidence type="ECO:0000256" key="1">
    <source>
        <dbReference type="ARBA" id="ARBA00006739"/>
    </source>
</evidence>
<evidence type="ECO:0000256" key="4">
    <source>
        <dbReference type="SAM" id="MobiDB-lite"/>
    </source>
</evidence>
<feature type="region of interest" description="Disordered" evidence="4">
    <location>
        <begin position="301"/>
        <end position="323"/>
    </location>
</feature>
<keyword evidence="2" id="KW-0328">Glycosyltransferase</keyword>
<dbReference type="Pfam" id="PF00535">
    <property type="entry name" value="Glycos_transf_2"/>
    <property type="match status" value="1"/>
</dbReference>
<protein>
    <submittedName>
        <fullName evidence="6">Glycosyl transferase family 2</fullName>
    </submittedName>
</protein>
<sequence length="323" mass="35893">MDTALAPARLAVVVGTLNRLDQIKRCIDSIRRETRTPTIIYVTDAGSTDGTVEYLRQAAAPDLVPLLVGKKLGQAKAYNDVFRTIATPYVVWLSDDNEIVNNGLDTAVAILERDARIGMVGLKTRDKEGPFAKAPYIGGISKAGILNVNQGVLPTSVLRDVDYFSETFGFYGIDPDLTAKVLFSGRDVVYTRDVAIHHYRNWPADQNAPEWVALRAHHEKAERLYLAKYGAFGRFDVFYRLRRGAWKAYREALGPRFKINSAEAGAAGLLTRDWHNTIASRHISLLDPWLTRGKPYHLRQSASPLARPRQLPPDPDPALLAAS</sequence>
<evidence type="ECO:0000259" key="5">
    <source>
        <dbReference type="Pfam" id="PF00535"/>
    </source>
</evidence>
<name>A0A1B1AJU2_9PROT</name>
<evidence type="ECO:0000256" key="2">
    <source>
        <dbReference type="ARBA" id="ARBA00022676"/>
    </source>
</evidence>
<dbReference type="GO" id="GO:0016757">
    <property type="term" value="F:glycosyltransferase activity"/>
    <property type="evidence" value="ECO:0007669"/>
    <property type="project" value="UniProtKB-KW"/>
</dbReference>
<dbReference type="InParanoid" id="A0A1B1AJU2"/>
<dbReference type="STRING" id="1759059.ATE48_13345"/>
<dbReference type="Proteomes" id="UP000092498">
    <property type="component" value="Chromosome"/>
</dbReference>
<feature type="domain" description="Glycosyltransferase 2-like" evidence="5">
    <location>
        <begin position="12"/>
        <end position="125"/>
    </location>
</feature>
<keyword evidence="7" id="KW-1185">Reference proteome</keyword>
<keyword evidence="3 6" id="KW-0808">Transferase</keyword>
<dbReference type="RefSeq" id="WP_066772299.1">
    <property type="nucleotide sequence ID" value="NZ_CP013244.1"/>
</dbReference>
<gene>
    <name evidence="6" type="ORF">ATE48_13345</name>
</gene>
<dbReference type="OrthoDB" id="9771846at2"/>
<evidence type="ECO:0000256" key="3">
    <source>
        <dbReference type="ARBA" id="ARBA00022679"/>
    </source>
</evidence>
<dbReference type="EMBL" id="CP013244">
    <property type="protein sequence ID" value="ANP46827.1"/>
    <property type="molecule type" value="Genomic_DNA"/>
</dbReference>
<dbReference type="KEGG" id="cbot:ATE48_13345"/>
<organism evidence="6 7">
    <name type="scientific">Candidatus Viadribacter manganicus</name>
    <dbReference type="NCBI Taxonomy" id="1759059"/>
    <lineage>
        <taxon>Bacteria</taxon>
        <taxon>Pseudomonadati</taxon>
        <taxon>Pseudomonadota</taxon>
        <taxon>Alphaproteobacteria</taxon>
        <taxon>Hyphomonadales</taxon>
        <taxon>Hyphomonadaceae</taxon>
        <taxon>Candidatus Viadribacter</taxon>
    </lineage>
</organism>